<dbReference type="Proteomes" id="UP000790709">
    <property type="component" value="Unassembled WGS sequence"/>
</dbReference>
<sequence>MRLFLTAIFFGFTAVASAECEPNHALGKRDNFTIPWSLDLYTEEDCKGRYQKFHGHESAIVLDLSHYGCIPLAKTMNDKVKSFVFTTPRAWWDLESRQSVAAIRVFRDVGCKNSLGSSKGKWIKKSTTSEGMKISSFRVSSRNNYDDDVV</sequence>
<reference evidence="1" key="1">
    <citation type="journal article" date="2021" name="New Phytol.">
        <title>Evolutionary innovations through gain and loss of genes in the ectomycorrhizal Boletales.</title>
        <authorList>
            <person name="Wu G."/>
            <person name="Miyauchi S."/>
            <person name="Morin E."/>
            <person name="Kuo A."/>
            <person name="Drula E."/>
            <person name="Varga T."/>
            <person name="Kohler A."/>
            <person name="Feng B."/>
            <person name="Cao Y."/>
            <person name="Lipzen A."/>
            <person name="Daum C."/>
            <person name="Hundley H."/>
            <person name="Pangilinan J."/>
            <person name="Johnson J."/>
            <person name="Barry K."/>
            <person name="LaButti K."/>
            <person name="Ng V."/>
            <person name="Ahrendt S."/>
            <person name="Min B."/>
            <person name="Choi I.G."/>
            <person name="Park H."/>
            <person name="Plett J.M."/>
            <person name="Magnuson J."/>
            <person name="Spatafora J.W."/>
            <person name="Nagy L.G."/>
            <person name="Henrissat B."/>
            <person name="Grigoriev I.V."/>
            <person name="Yang Z.L."/>
            <person name="Xu J."/>
            <person name="Martin F.M."/>
        </authorList>
    </citation>
    <scope>NUCLEOTIDE SEQUENCE</scope>
    <source>
        <strain evidence="1">KUC20120723A-06</strain>
    </source>
</reference>
<comment type="caution">
    <text evidence="1">The sequence shown here is derived from an EMBL/GenBank/DDBJ whole genome shotgun (WGS) entry which is preliminary data.</text>
</comment>
<protein>
    <submittedName>
        <fullName evidence="1">Uncharacterized protein</fullName>
    </submittedName>
</protein>
<gene>
    <name evidence="1" type="ORF">BV22DRAFT_1028730</name>
</gene>
<accession>A0ACB8BZA5</accession>
<evidence type="ECO:0000313" key="1">
    <source>
        <dbReference type="EMBL" id="KAH7930212.1"/>
    </source>
</evidence>
<proteinExistence type="predicted"/>
<organism evidence="1 2">
    <name type="scientific">Leucogyrophana mollusca</name>
    <dbReference type="NCBI Taxonomy" id="85980"/>
    <lineage>
        <taxon>Eukaryota</taxon>
        <taxon>Fungi</taxon>
        <taxon>Dikarya</taxon>
        <taxon>Basidiomycota</taxon>
        <taxon>Agaricomycotina</taxon>
        <taxon>Agaricomycetes</taxon>
        <taxon>Agaricomycetidae</taxon>
        <taxon>Boletales</taxon>
        <taxon>Boletales incertae sedis</taxon>
        <taxon>Leucogyrophana</taxon>
    </lineage>
</organism>
<name>A0ACB8BZA5_9AGAM</name>
<evidence type="ECO:0000313" key="2">
    <source>
        <dbReference type="Proteomes" id="UP000790709"/>
    </source>
</evidence>
<dbReference type="EMBL" id="MU266334">
    <property type="protein sequence ID" value="KAH7930212.1"/>
    <property type="molecule type" value="Genomic_DNA"/>
</dbReference>
<keyword evidence="2" id="KW-1185">Reference proteome</keyword>